<dbReference type="Proteomes" id="UP000066624">
    <property type="component" value="Chromosome"/>
</dbReference>
<dbReference type="RefSeq" id="WP_049725154.1">
    <property type="nucleotide sequence ID" value="NZ_CP012154.1"/>
</dbReference>
<dbReference type="KEGG" id="wma:WM2015_1143"/>
<dbReference type="PROSITE" id="PS51318">
    <property type="entry name" value="TAT"/>
    <property type="match status" value="1"/>
</dbReference>
<evidence type="ECO:0000313" key="2">
    <source>
        <dbReference type="Proteomes" id="UP000066624"/>
    </source>
</evidence>
<name>A0A0K0XV68_9GAMM</name>
<protein>
    <submittedName>
        <fullName evidence="1">Uncharacterized protein</fullName>
    </submittedName>
</protein>
<keyword evidence="2" id="KW-1185">Reference proteome</keyword>
<evidence type="ECO:0000313" key="1">
    <source>
        <dbReference type="EMBL" id="AKS41517.1"/>
    </source>
</evidence>
<sequence length="108" mass="11664">MHRRHLLLGLAFAAAVPAYSLAGIPAAPASRFRWTADGRVLRRHGAGWVDSINLGPNIEILDIDETGPIARLLVRHAGHRFELHSSDGRRWMTPGAAASFSSSEAISS</sequence>
<dbReference type="AlphaFoldDB" id="A0A0K0XV68"/>
<reference evidence="1 2" key="1">
    <citation type="submission" date="2015-07" db="EMBL/GenBank/DDBJ databases">
        <authorList>
            <person name="Noorani M."/>
        </authorList>
    </citation>
    <scope>NUCLEOTIDE SEQUENCE [LARGE SCALE GENOMIC DNA]</scope>
    <source>
        <strain evidence="1 2">KCTC 42284</strain>
    </source>
</reference>
<organism evidence="1 2">
    <name type="scientific">Wenzhouxiangella marina</name>
    <dbReference type="NCBI Taxonomy" id="1579979"/>
    <lineage>
        <taxon>Bacteria</taxon>
        <taxon>Pseudomonadati</taxon>
        <taxon>Pseudomonadota</taxon>
        <taxon>Gammaproteobacteria</taxon>
        <taxon>Chromatiales</taxon>
        <taxon>Wenzhouxiangellaceae</taxon>
        <taxon>Wenzhouxiangella</taxon>
    </lineage>
</organism>
<gene>
    <name evidence="1" type="ORF">WM2015_1143</name>
</gene>
<accession>A0A0K0XV68</accession>
<dbReference type="InterPro" id="IPR006311">
    <property type="entry name" value="TAT_signal"/>
</dbReference>
<proteinExistence type="predicted"/>
<dbReference type="STRING" id="1579979.WM2015_1143"/>
<dbReference type="EMBL" id="CP012154">
    <property type="protein sequence ID" value="AKS41517.1"/>
    <property type="molecule type" value="Genomic_DNA"/>
</dbReference>